<reference evidence="4 5" key="1">
    <citation type="submission" date="2016-05" db="EMBL/GenBank/DDBJ databases">
        <authorList>
            <person name="Sharaf H."/>
        </authorList>
    </citation>
    <scope>NUCLEOTIDE SEQUENCE [LARGE SCALE GENOMIC DNA]</scope>
    <source>
        <strain evidence="4 5">H</strain>
    </source>
</reference>
<evidence type="ECO:0000313" key="2">
    <source>
        <dbReference type="EMBL" id="SBO26060.1"/>
    </source>
</evidence>
<evidence type="ECO:0000256" key="1">
    <source>
        <dbReference type="SAM" id="SignalP"/>
    </source>
</evidence>
<proteinExistence type="predicted"/>
<dbReference type="EMBL" id="CWHQ02000017">
    <property type="protein sequence ID" value="SBO26060.1"/>
    <property type="molecule type" value="Genomic_DNA"/>
</dbReference>
<name>A0A1A7VVD8_PLAKH</name>
<evidence type="ECO:0000313" key="5">
    <source>
        <dbReference type="Proteomes" id="UP000182142"/>
    </source>
</evidence>
<protein>
    <recommendedName>
        <fullName evidence="6">Plasmodium RESA N-terminal domain-containing protein</fullName>
    </recommendedName>
</protein>
<keyword evidence="1" id="KW-0732">Signal</keyword>
<gene>
    <name evidence="2" type="ORF">PKNA1_C2_1401100</name>
    <name evidence="3" type="ORF">PKNA1_H1_1401100</name>
</gene>
<dbReference type="VEuPathDB" id="PlasmoDB:PKNH_1401100"/>
<dbReference type="EMBL" id="CWHR02000019">
    <property type="protein sequence ID" value="SBO28749.1"/>
    <property type="molecule type" value="Genomic_DNA"/>
</dbReference>
<dbReference type="InterPro" id="IPR006496">
    <property type="entry name" value="CHP01606_Plasmodium_spp"/>
</dbReference>
<dbReference type="Pfam" id="PF09688">
    <property type="entry name" value="Wx5_PLAF3D7"/>
    <property type="match status" value="1"/>
</dbReference>
<dbReference type="OrthoDB" id="379807at2759"/>
<accession>A0A1A7VVD8</accession>
<evidence type="ECO:0000313" key="4">
    <source>
        <dbReference type="Proteomes" id="UP000182128"/>
    </source>
</evidence>
<evidence type="ECO:0000313" key="3">
    <source>
        <dbReference type="EMBL" id="SBO28749.1"/>
    </source>
</evidence>
<dbReference type="AlphaFoldDB" id="A0A1A7VVD8"/>
<feature type="signal peptide" evidence="1">
    <location>
        <begin position="1"/>
        <end position="18"/>
    </location>
</feature>
<sequence>MNSITLLLHVIALTFVFWQFDSLWDMRGPIKRPANRQHISGGKLGSSFGRILHEADEASTETPSNYSVPYVRLVDYSDSNVYYAQLEEADGDANADDILQYEFANNLNKQLSKDIIEMASEYLDFTEMMDTQWRDKMWTDIWVKYLSSIIQDLQKYISYTFLPINSREQMYNNLMHLTRNDFKSFLNTIDEKWNEKLNKNDV</sequence>
<evidence type="ECO:0008006" key="6">
    <source>
        <dbReference type="Google" id="ProtNLM"/>
    </source>
</evidence>
<feature type="chain" id="PRO_5036015693" description="Plasmodium RESA N-terminal domain-containing protein" evidence="1">
    <location>
        <begin position="19"/>
        <end position="202"/>
    </location>
</feature>
<dbReference type="Proteomes" id="UP000182128">
    <property type="component" value="Unassembled WGS sequence"/>
</dbReference>
<dbReference type="Proteomes" id="UP000182142">
    <property type="component" value="Unassembled WGS sequence"/>
</dbReference>
<reference evidence="2" key="2">
    <citation type="submission" date="2016-05" db="EMBL/GenBank/DDBJ databases">
        <authorList>
            <person name="Lavstsen T."/>
            <person name="Jespersen J.S."/>
        </authorList>
    </citation>
    <scope>NUCLEOTIDE SEQUENCE [LARGE SCALE GENOMIC DNA]</scope>
</reference>
<organism evidence="2 4">
    <name type="scientific">Plasmodium knowlesi (strain H)</name>
    <dbReference type="NCBI Taxonomy" id="5851"/>
    <lineage>
        <taxon>Eukaryota</taxon>
        <taxon>Sar</taxon>
        <taxon>Alveolata</taxon>
        <taxon>Apicomplexa</taxon>
        <taxon>Aconoidasida</taxon>
        <taxon>Haemosporida</taxon>
        <taxon>Plasmodiidae</taxon>
        <taxon>Plasmodium</taxon>
        <taxon>Plasmodium (Plasmodium)</taxon>
    </lineage>
</organism>